<dbReference type="SUPFAM" id="SSF81383">
    <property type="entry name" value="F-box domain"/>
    <property type="match status" value="1"/>
</dbReference>
<dbReference type="FunCoup" id="A0A2R6QVZ5">
    <property type="interactions" value="33"/>
</dbReference>
<dbReference type="Gramene" id="PSS15899">
    <property type="protein sequence ID" value="PSS15899"/>
    <property type="gene ID" value="CEY00_Acc13392"/>
</dbReference>
<dbReference type="EMBL" id="NKQK01000012">
    <property type="protein sequence ID" value="PSS15899.1"/>
    <property type="molecule type" value="Genomic_DNA"/>
</dbReference>
<comment type="caution">
    <text evidence="2">The sequence shown here is derived from an EMBL/GenBank/DDBJ whole genome shotgun (WGS) entry which is preliminary data.</text>
</comment>
<proteinExistence type="predicted"/>
<dbReference type="OrthoDB" id="671172at2759"/>
<dbReference type="InterPro" id="IPR036047">
    <property type="entry name" value="F-box-like_dom_sf"/>
</dbReference>
<name>A0A2R6QVZ5_ACTCC</name>
<dbReference type="PANTHER" id="PTHR33736">
    <property type="entry name" value="F-BOX PROTEIN-RELATED"/>
    <property type="match status" value="1"/>
</dbReference>
<organism evidence="2 3">
    <name type="scientific">Actinidia chinensis var. chinensis</name>
    <name type="common">Chinese soft-hair kiwi</name>
    <dbReference type="NCBI Taxonomy" id="1590841"/>
    <lineage>
        <taxon>Eukaryota</taxon>
        <taxon>Viridiplantae</taxon>
        <taxon>Streptophyta</taxon>
        <taxon>Embryophyta</taxon>
        <taxon>Tracheophyta</taxon>
        <taxon>Spermatophyta</taxon>
        <taxon>Magnoliopsida</taxon>
        <taxon>eudicotyledons</taxon>
        <taxon>Gunneridae</taxon>
        <taxon>Pentapetalae</taxon>
        <taxon>asterids</taxon>
        <taxon>Ericales</taxon>
        <taxon>Actinidiaceae</taxon>
        <taxon>Actinidia</taxon>
    </lineage>
</organism>
<dbReference type="STRING" id="1590841.A0A2R6QVZ5"/>
<sequence length="334" mass="36327">MSPPLSATVAAVDGGSTTLSDVHADILEAHILNRLDGPTLAAASCASSVLHSLSSQDHLWTAICHSTWPSTAADPRLRRLVSAFPGGPRAFFSLSFPTILPSPSAALAPPPQELISAVDINYKGNLIFSKVQETETVTGWFRCSPFRIDLLDPKETVPTAARLLDGDGACTSLAEEMTLSWVLIDPAGRRAASLSSHRPVDVHRHWLTGEVQVKFATILSASSVSELVQCGIVVTCGGAEGGEMHVSEVSMQVEDMDGMNLTGKDSLVILQRAMEGKRGNERREEEGRRRYKEYLEMKTERRERKLRNEGTLDKVCVAIGISLFAAFCCFFLWS</sequence>
<feature type="transmembrane region" description="Helical" evidence="1">
    <location>
        <begin position="311"/>
        <end position="333"/>
    </location>
</feature>
<evidence type="ECO:0000313" key="3">
    <source>
        <dbReference type="Proteomes" id="UP000241394"/>
    </source>
</evidence>
<dbReference type="PANTHER" id="PTHR33736:SF13">
    <property type="entry name" value="OS11G0155100 PROTEIN"/>
    <property type="match status" value="1"/>
</dbReference>
<dbReference type="InterPro" id="IPR045283">
    <property type="entry name" value="AT3G44326-like"/>
</dbReference>
<keyword evidence="3" id="KW-1185">Reference proteome</keyword>
<evidence type="ECO:0000313" key="2">
    <source>
        <dbReference type="EMBL" id="PSS15899.1"/>
    </source>
</evidence>
<reference evidence="2 3" key="1">
    <citation type="submission" date="2017-07" db="EMBL/GenBank/DDBJ databases">
        <title>An improved, manually edited Actinidia chinensis var. chinensis (kiwifruit) genome highlights the challenges associated with draft genomes and gene prediction in plants.</title>
        <authorList>
            <person name="Pilkington S."/>
            <person name="Crowhurst R."/>
            <person name="Hilario E."/>
            <person name="Nardozza S."/>
            <person name="Fraser L."/>
            <person name="Peng Y."/>
            <person name="Gunaseelan K."/>
            <person name="Simpson R."/>
            <person name="Tahir J."/>
            <person name="Deroles S."/>
            <person name="Templeton K."/>
            <person name="Luo Z."/>
            <person name="Davy M."/>
            <person name="Cheng C."/>
            <person name="Mcneilage M."/>
            <person name="Scaglione D."/>
            <person name="Liu Y."/>
            <person name="Zhang Q."/>
            <person name="Datson P."/>
            <person name="De Silva N."/>
            <person name="Gardiner S."/>
            <person name="Bassett H."/>
            <person name="Chagne D."/>
            <person name="Mccallum J."/>
            <person name="Dzierzon H."/>
            <person name="Deng C."/>
            <person name="Wang Y.-Y."/>
            <person name="Barron N."/>
            <person name="Manako K."/>
            <person name="Bowen J."/>
            <person name="Foster T."/>
            <person name="Erridge Z."/>
            <person name="Tiffin H."/>
            <person name="Waite C."/>
            <person name="Davies K."/>
            <person name="Grierson E."/>
            <person name="Laing W."/>
            <person name="Kirk R."/>
            <person name="Chen X."/>
            <person name="Wood M."/>
            <person name="Montefiori M."/>
            <person name="Brummell D."/>
            <person name="Schwinn K."/>
            <person name="Catanach A."/>
            <person name="Fullerton C."/>
            <person name="Li D."/>
            <person name="Meiyalaghan S."/>
            <person name="Nieuwenhuizen N."/>
            <person name="Read N."/>
            <person name="Prakash R."/>
            <person name="Hunter D."/>
            <person name="Zhang H."/>
            <person name="Mckenzie M."/>
            <person name="Knabel M."/>
            <person name="Harris A."/>
            <person name="Allan A."/>
            <person name="Chen A."/>
            <person name="Janssen B."/>
            <person name="Plunkett B."/>
            <person name="Dwamena C."/>
            <person name="Voogd C."/>
            <person name="Leif D."/>
            <person name="Lafferty D."/>
            <person name="Souleyre E."/>
            <person name="Varkonyi-Gasic E."/>
            <person name="Gambi F."/>
            <person name="Hanley J."/>
            <person name="Yao J.-L."/>
            <person name="Cheung J."/>
            <person name="David K."/>
            <person name="Warren B."/>
            <person name="Marsh K."/>
            <person name="Snowden K."/>
            <person name="Lin-Wang K."/>
            <person name="Brian L."/>
            <person name="Martinez-Sanchez M."/>
            <person name="Wang M."/>
            <person name="Ileperuma N."/>
            <person name="Macnee N."/>
            <person name="Campin R."/>
            <person name="Mcatee P."/>
            <person name="Drummond R."/>
            <person name="Espley R."/>
            <person name="Ireland H."/>
            <person name="Wu R."/>
            <person name="Atkinson R."/>
            <person name="Karunairetnam S."/>
            <person name="Bulley S."/>
            <person name="Chunkath S."/>
            <person name="Hanley Z."/>
            <person name="Storey R."/>
            <person name="Thrimawithana A."/>
            <person name="Thomson S."/>
            <person name="David C."/>
            <person name="Testolin R."/>
        </authorList>
    </citation>
    <scope>NUCLEOTIDE SEQUENCE [LARGE SCALE GENOMIC DNA]</scope>
    <source>
        <strain evidence="3">cv. Red5</strain>
        <tissue evidence="2">Young leaf</tissue>
    </source>
</reference>
<keyword evidence="1" id="KW-1133">Transmembrane helix</keyword>
<dbReference type="AlphaFoldDB" id="A0A2R6QVZ5"/>
<keyword evidence="1" id="KW-0812">Transmembrane</keyword>
<dbReference type="OMA" id="LWTNICH"/>
<reference evidence="3" key="2">
    <citation type="journal article" date="2018" name="BMC Genomics">
        <title>A manually annotated Actinidia chinensis var. chinensis (kiwifruit) genome highlights the challenges associated with draft genomes and gene prediction in plants.</title>
        <authorList>
            <person name="Pilkington S.M."/>
            <person name="Crowhurst R."/>
            <person name="Hilario E."/>
            <person name="Nardozza S."/>
            <person name="Fraser L."/>
            <person name="Peng Y."/>
            <person name="Gunaseelan K."/>
            <person name="Simpson R."/>
            <person name="Tahir J."/>
            <person name="Deroles S.C."/>
            <person name="Templeton K."/>
            <person name="Luo Z."/>
            <person name="Davy M."/>
            <person name="Cheng C."/>
            <person name="McNeilage M."/>
            <person name="Scaglione D."/>
            <person name="Liu Y."/>
            <person name="Zhang Q."/>
            <person name="Datson P."/>
            <person name="De Silva N."/>
            <person name="Gardiner S.E."/>
            <person name="Bassett H."/>
            <person name="Chagne D."/>
            <person name="McCallum J."/>
            <person name="Dzierzon H."/>
            <person name="Deng C."/>
            <person name="Wang Y.Y."/>
            <person name="Barron L."/>
            <person name="Manako K."/>
            <person name="Bowen J."/>
            <person name="Foster T.M."/>
            <person name="Erridge Z.A."/>
            <person name="Tiffin H."/>
            <person name="Waite C.N."/>
            <person name="Davies K.M."/>
            <person name="Grierson E.P."/>
            <person name="Laing W.A."/>
            <person name="Kirk R."/>
            <person name="Chen X."/>
            <person name="Wood M."/>
            <person name="Montefiori M."/>
            <person name="Brummell D.A."/>
            <person name="Schwinn K.E."/>
            <person name="Catanach A."/>
            <person name="Fullerton C."/>
            <person name="Li D."/>
            <person name="Meiyalaghan S."/>
            <person name="Nieuwenhuizen N."/>
            <person name="Read N."/>
            <person name="Prakash R."/>
            <person name="Hunter D."/>
            <person name="Zhang H."/>
            <person name="McKenzie M."/>
            <person name="Knabel M."/>
            <person name="Harris A."/>
            <person name="Allan A.C."/>
            <person name="Gleave A."/>
            <person name="Chen A."/>
            <person name="Janssen B.J."/>
            <person name="Plunkett B."/>
            <person name="Ampomah-Dwamena C."/>
            <person name="Voogd C."/>
            <person name="Leif D."/>
            <person name="Lafferty D."/>
            <person name="Souleyre E.J.F."/>
            <person name="Varkonyi-Gasic E."/>
            <person name="Gambi F."/>
            <person name="Hanley J."/>
            <person name="Yao J.L."/>
            <person name="Cheung J."/>
            <person name="David K.M."/>
            <person name="Warren B."/>
            <person name="Marsh K."/>
            <person name="Snowden K.C."/>
            <person name="Lin-Wang K."/>
            <person name="Brian L."/>
            <person name="Martinez-Sanchez M."/>
            <person name="Wang M."/>
            <person name="Ileperuma N."/>
            <person name="Macnee N."/>
            <person name="Campin R."/>
            <person name="McAtee P."/>
            <person name="Drummond R.S.M."/>
            <person name="Espley R.V."/>
            <person name="Ireland H.S."/>
            <person name="Wu R."/>
            <person name="Atkinson R.G."/>
            <person name="Karunairetnam S."/>
            <person name="Bulley S."/>
            <person name="Chunkath S."/>
            <person name="Hanley Z."/>
            <person name="Storey R."/>
            <person name="Thrimawithana A.H."/>
            <person name="Thomson S."/>
            <person name="David C."/>
            <person name="Testolin R."/>
            <person name="Huang H."/>
            <person name="Hellens R.P."/>
            <person name="Schaffer R.J."/>
        </authorList>
    </citation>
    <scope>NUCLEOTIDE SEQUENCE [LARGE SCALE GENOMIC DNA]</scope>
    <source>
        <strain evidence="3">cv. Red5</strain>
    </source>
</reference>
<accession>A0A2R6QVZ5</accession>
<dbReference type="InParanoid" id="A0A2R6QVZ5"/>
<keyword evidence="1" id="KW-0472">Membrane</keyword>
<dbReference type="Proteomes" id="UP000241394">
    <property type="component" value="Chromosome LG12"/>
</dbReference>
<protein>
    <submittedName>
        <fullName evidence="2">F-box protein</fullName>
    </submittedName>
</protein>
<gene>
    <name evidence="2" type="ORF">CEY00_Acc13392</name>
</gene>
<evidence type="ECO:0000256" key="1">
    <source>
        <dbReference type="SAM" id="Phobius"/>
    </source>
</evidence>